<dbReference type="Gene3D" id="2.40.110.20">
    <property type="match status" value="1"/>
</dbReference>
<feature type="domain" description="Adaptive response protein AidB N-terminal" evidence="8">
    <location>
        <begin position="18"/>
        <end position="174"/>
    </location>
</feature>
<keyword evidence="5" id="KW-0560">Oxidoreductase</keyword>
<dbReference type="PANTHER" id="PTHR42707">
    <property type="entry name" value="ACYL-COA DEHYDROGENASE"/>
    <property type="match status" value="1"/>
</dbReference>
<evidence type="ECO:0000256" key="5">
    <source>
        <dbReference type="RuleBase" id="RU362125"/>
    </source>
</evidence>
<dbReference type="GO" id="GO:0003995">
    <property type="term" value="F:acyl-CoA dehydrogenase activity"/>
    <property type="evidence" value="ECO:0007669"/>
    <property type="project" value="InterPro"/>
</dbReference>
<dbReference type="Pfam" id="PF02770">
    <property type="entry name" value="Acyl-CoA_dh_M"/>
    <property type="match status" value="1"/>
</dbReference>
<proteinExistence type="inferred from homology"/>
<dbReference type="InterPro" id="IPR052904">
    <property type="entry name" value="Acyl-CoA_dehydrogenase-like"/>
</dbReference>
<evidence type="ECO:0000259" key="8">
    <source>
        <dbReference type="Pfam" id="PF18158"/>
    </source>
</evidence>
<protein>
    <submittedName>
        <fullName evidence="9">Acyl-CoA dehydrogenase</fullName>
    </submittedName>
</protein>
<sequence length="596" mass="65232">MTLNTGPIDYGALGDGRGCNYWRLEPALAREARRVYPEDEYEWAAPRLGGFGATVGNAIAANSDVVDEHGPELRTYDRRGNLANDVDYHPAQIENERLSYDSGLIADAFDAPPDREDPVGLLHTLTMQQILCYADVGLACPVSMTAGAALVLRNHDHDGHYDHYLDGLTARSHDDLIQGAMFLTEEQGGSDVGATETVARPADDAAPADNGVPADRVYELTGEKWFCSNIDGQGTLALARRPDAPDGTNGLSLFVVPHELPDGRPNHQRYRRLKDKLGTVSVPTGEVEFEDTVGYLVGDPERGFEYMTTMLNYERVTNATGAVGVVGRALLESKIHAANREAFGNPIAEYPLMRRDLVDMQVDFEAALAFSMEAARHFDRYERDHDDTEAFRLLRALVPVAKHRTGRMAIDAASYAMEIQGGNGYVSEFVTNRLLRDAQVLPIWEGTSNILSLDLLRAFEVEDAHEALLPLVDDYLDEVSHPALADVEATVRDRHETLQAALLTVASADDAYAQHEAKELADLLFDVVTAAILLAKAQRRLDEDGDAREAAVAAWFVETTLAPGDDRGILDGDALPLECFDAVVRYDSLDPAVVAD</sequence>
<dbReference type="Proteomes" id="UP000471521">
    <property type="component" value="Unassembled WGS sequence"/>
</dbReference>
<comment type="similarity">
    <text evidence="2 5">Belongs to the acyl-CoA dehydrogenase family.</text>
</comment>
<dbReference type="SUPFAM" id="SSF47203">
    <property type="entry name" value="Acyl-CoA dehydrogenase C-terminal domain-like"/>
    <property type="match status" value="1"/>
</dbReference>
<keyword evidence="10" id="KW-1185">Reference proteome</keyword>
<name>A0A6B0SPW8_9EURY</name>
<dbReference type="InterPro" id="IPR036250">
    <property type="entry name" value="AcylCo_DH-like_C"/>
</dbReference>
<dbReference type="PANTHER" id="PTHR42707:SF2">
    <property type="entry name" value="ACD11 DEHYDROGENASE"/>
    <property type="match status" value="1"/>
</dbReference>
<feature type="domain" description="Acyl-CoA dehydrogenase/oxidase C-terminal" evidence="6">
    <location>
        <begin position="302"/>
        <end position="457"/>
    </location>
</feature>
<evidence type="ECO:0000313" key="9">
    <source>
        <dbReference type="EMBL" id="MXR21681.1"/>
    </source>
</evidence>
<reference evidence="9 10" key="1">
    <citation type="submission" date="2019-12" db="EMBL/GenBank/DDBJ databases">
        <title>Isolation and characterization of three novel carbon monoxide-oxidizing members of Halobacteria from salione crusts and soils.</title>
        <authorList>
            <person name="Myers M.R."/>
            <person name="King G.M."/>
        </authorList>
    </citation>
    <scope>NUCLEOTIDE SEQUENCE [LARGE SCALE GENOMIC DNA]</scope>
    <source>
        <strain evidence="9 10">PCN9</strain>
    </source>
</reference>
<comment type="caution">
    <text evidence="9">The sequence shown here is derived from an EMBL/GenBank/DDBJ whole genome shotgun (WGS) entry which is preliminary data.</text>
</comment>
<dbReference type="InterPro" id="IPR009075">
    <property type="entry name" value="AcylCo_DH/oxidase_C"/>
</dbReference>
<dbReference type="PROSITE" id="PS00073">
    <property type="entry name" value="ACYL_COA_DH_2"/>
    <property type="match status" value="1"/>
</dbReference>
<dbReference type="Pfam" id="PF00441">
    <property type="entry name" value="Acyl-CoA_dh_1"/>
    <property type="match status" value="1"/>
</dbReference>
<evidence type="ECO:0000256" key="3">
    <source>
        <dbReference type="ARBA" id="ARBA00022630"/>
    </source>
</evidence>
<evidence type="ECO:0000313" key="10">
    <source>
        <dbReference type="Proteomes" id="UP000471521"/>
    </source>
</evidence>
<dbReference type="InterPro" id="IPR006089">
    <property type="entry name" value="Acyl-CoA_DH_CS"/>
</dbReference>
<dbReference type="Gene3D" id="1.20.140.10">
    <property type="entry name" value="Butyryl-CoA Dehydrogenase, subunit A, domain 3"/>
    <property type="match status" value="1"/>
</dbReference>
<dbReference type="Pfam" id="PF18158">
    <property type="entry name" value="AidB_N"/>
    <property type="match status" value="1"/>
</dbReference>
<dbReference type="AlphaFoldDB" id="A0A6B0SPW8"/>
<comment type="cofactor">
    <cofactor evidence="1 5">
        <name>FAD</name>
        <dbReference type="ChEBI" id="CHEBI:57692"/>
    </cofactor>
</comment>
<keyword evidence="4 5" id="KW-0274">FAD</keyword>
<dbReference type="InterPro" id="IPR006091">
    <property type="entry name" value="Acyl-CoA_Oxase/DH_mid-dom"/>
</dbReference>
<evidence type="ECO:0000256" key="4">
    <source>
        <dbReference type="ARBA" id="ARBA00022827"/>
    </source>
</evidence>
<dbReference type="RefSeq" id="WP_159527128.1">
    <property type="nucleotide sequence ID" value="NZ_WUUU01000138.1"/>
</dbReference>
<evidence type="ECO:0000259" key="6">
    <source>
        <dbReference type="Pfam" id="PF00441"/>
    </source>
</evidence>
<gene>
    <name evidence="9" type="ORF">GRX66_14080</name>
</gene>
<dbReference type="Gene3D" id="6.10.250.600">
    <property type="match status" value="1"/>
</dbReference>
<evidence type="ECO:0000259" key="7">
    <source>
        <dbReference type="Pfam" id="PF02770"/>
    </source>
</evidence>
<evidence type="ECO:0000256" key="1">
    <source>
        <dbReference type="ARBA" id="ARBA00001974"/>
    </source>
</evidence>
<dbReference type="OrthoDB" id="24853at2157"/>
<feature type="domain" description="Acyl-CoA oxidase/dehydrogenase middle" evidence="7">
    <location>
        <begin position="180"/>
        <end position="291"/>
    </location>
</feature>
<accession>A0A6B0SPW8</accession>
<organism evidence="9 10">
    <name type="scientific">Halobacterium bonnevillei</name>
    <dbReference type="NCBI Taxonomy" id="2692200"/>
    <lineage>
        <taxon>Archaea</taxon>
        <taxon>Methanobacteriati</taxon>
        <taxon>Methanobacteriota</taxon>
        <taxon>Stenosarchaea group</taxon>
        <taxon>Halobacteria</taxon>
        <taxon>Halobacteriales</taxon>
        <taxon>Halobacteriaceae</taxon>
        <taxon>Halobacterium</taxon>
    </lineage>
</organism>
<dbReference type="SUPFAM" id="SSF56645">
    <property type="entry name" value="Acyl-CoA dehydrogenase NM domain-like"/>
    <property type="match status" value="1"/>
</dbReference>
<keyword evidence="3 5" id="KW-0285">Flavoprotein</keyword>
<evidence type="ECO:0000256" key="2">
    <source>
        <dbReference type="ARBA" id="ARBA00009347"/>
    </source>
</evidence>
<dbReference type="InterPro" id="IPR009100">
    <property type="entry name" value="AcylCoA_DH/oxidase_NM_dom_sf"/>
</dbReference>
<dbReference type="InterPro" id="IPR041504">
    <property type="entry name" value="AidB_N"/>
</dbReference>
<dbReference type="EMBL" id="WUUU01000138">
    <property type="protein sequence ID" value="MXR21681.1"/>
    <property type="molecule type" value="Genomic_DNA"/>
</dbReference>